<dbReference type="EMBL" id="ACZR01000002">
    <property type="protein sequence ID" value="EEX51092.1"/>
    <property type="molecule type" value="Genomic_DNA"/>
</dbReference>
<keyword evidence="7" id="KW-0998">Cell outer membrane</keyword>
<dbReference type="PANTHER" id="PTHR35093:SF3">
    <property type="entry name" value="LONG-CHAIN FATTY ACID TRANSPORT PROTEIN"/>
    <property type="match status" value="1"/>
</dbReference>
<feature type="signal peptide" evidence="8">
    <location>
        <begin position="1"/>
        <end position="19"/>
    </location>
</feature>
<evidence type="ECO:0000256" key="4">
    <source>
        <dbReference type="ARBA" id="ARBA00022692"/>
    </source>
</evidence>
<dbReference type="Pfam" id="PF03349">
    <property type="entry name" value="Toluene_X"/>
    <property type="match status" value="1"/>
</dbReference>
<organism evidence="9 10">
    <name type="scientific">Pasteurella dagmatis ATCC 43325</name>
    <dbReference type="NCBI Taxonomy" id="667128"/>
    <lineage>
        <taxon>Bacteria</taxon>
        <taxon>Pseudomonadati</taxon>
        <taxon>Pseudomonadota</taxon>
        <taxon>Gammaproteobacteria</taxon>
        <taxon>Pasteurellales</taxon>
        <taxon>Pasteurellaceae</taxon>
        <taxon>Pasteurella</taxon>
    </lineage>
</organism>
<evidence type="ECO:0000256" key="7">
    <source>
        <dbReference type="ARBA" id="ARBA00023237"/>
    </source>
</evidence>
<dbReference type="GO" id="GO:0015483">
    <property type="term" value="F:long-chain fatty acid transporting porin activity"/>
    <property type="evidence" value="ECO:0007669"/>
    <property type="project" value="TreeGrafter"/>
</dbReference>
<evidence type="ECO:0000313" key="10">
    <source>
        <dbReference type="Proteomes" id="UP000005519"/>
    </source>
</evidence>
<evidence type="ECO:0000256" key="3">
    <source>
        <dbReference type="ARBA" id="ARBA00022452"/>
    </source>
</evidence>
<dbReference type="SUPFAM" id="SSF56935">
    <property type="entry name" value="Porins"/>
    <property type="match status" value="1"/>
</dbReference>
<evidence type="ECO:0000313" key="9">
    <source>
        <dbReference type="EMBL" id="EEX51092.1"/>
    </source>
</evidence>
<evidence type="ECO:0000256" key="2">
    <source>
        <dbReference type="ARBA" id="ARBA00008163"/>
    </source>
</evidence>
<dbReference type="Proteomes" id="UP000005519">
    <property type="component" value="Unassembled WGS sequence"/>
</dbReference>
<dbReference type="AlphaFoldDB" id="C9PMQ8"/>
<dbReference type="PANTHER" id="PTHR35093">
    <property type="entry name" value="OUTER MEMBRANE PROTEIN NMB0088-RELATED"/>
    <property type="match status" value="1"/>
</dbReference>
<comment type="caution">
    <text evidence="9">The sequence shown here is derived from an EMBL/GenBank/DDBJ whole genome shotgun (WGS) entry which is preliminary data.</text>
</comment>
<dbReference type="Gene3D" id="2.40.160.60">
    <property type="entry name" value="Outer membrane protein transport protein (OMPP1/FadL/TodX)"/>
    <property type="match status" value="1"/>
</dbReference>
<gene>
    <name evidence="9" type="primary">ompP</name>
    <name evidence="9" type="ORF">HMPREF0621_0282</name>
</gene>
<evidence type="ECO:0000256" key="6">
    <source>
        <dbReference type="ARBA" id="ARBA00023136"/>
    </source>
</evidence>
<keyword evidence="10" id="KW-1185">Reference proteome</keyword>
<keyword evidence="6" id="KW-0472">Membrane</keyword>
<dbReference type="STRING" id="667128.HMPREF0621_0282"/>
<sequence length="460" mass="49641">MAKTSKFTQTFLSSLLALAADSASAAAFQLAEVSTSGLGRAYAGEAAIADNAAVVATNPALMSLLKQAEVSVGAIYVDPNIDLESPARIFSYKNIAPNAIVPNLYSVYPINDKFAVGGGLNVNYGLATEFNEHYAGGFLGGKTDLTALNFNLSGSYRLTDKLSFGLGLNAVHAKAELDRYAGKGLQFKALEAKAKAEKAAAAAKAGQLSLADAEKAHKIAEFAGALAQKVPETAIVSKLKGDTWDFGWNAGLVYEFNDNNRIGVAYHSQVDLKFNGKYSNQFPTAMAQQLKLAGITATGGASIPGSLNLPLPAYWEISGYHKMTERFAMHYSYKYTQWSKFKELRALGADGTTLFQKTEEFRDSSRIAFGASYDVVDALTLRTGIAYDESAAQDHHSVSIPDTNRTWYSFGATYRLTPNLSVDAGFSHLRGKKNTFKEEGVQFISKAKANIYGLNVNYRF</sequence>
<dbReference type="GO" id="GO:0009279">
    <property type="term" value="C:cell outer membrane"/>
    <property type="evidence" value="ECO:0007669"/>
    <property type="project" value="UniProtKB-SubCell"/>
</dbReference>
<evidence type="ECO:0000256" key="1">
    <source>
        <dbReference type="ARBA" id="ARBA00004571"/>
    </source>
</evidence>
<evidence type="ECO:0000256" key="8">
    <source>
        <dbReference type="SAM" id="SignalP"/>
    </source>
</evidence>
<dbReference type="RefSeq" id="WP_005765345.1">
    <property type="nucleotide sequence ID" value="NZ_GG704815.1"/>
</dbReference>
<evidence type="ECO:0000256" key="5">
    <source>
        <dbReference type="ARBA" id="ARBA00022729"/>
    </source>
</evidence>
<reference evidence="9 10" key="1">
    <citation type="submission" date="2009-10" db="EMBL/GenBank/DDBJ databases">
        <authorList>
            <person name="Muzny D."/>
            <person name="Qin X."/>
            <person name="Deng J."/>
            <person name="Jiang H."/>
            <person name="Liu Y."/>
            <person name="Qu J."/>
            <person name="Song X.-Z."/>
            <person name="Zhang L."/>
            <person name="Thornton R."/>
            <person name="Coyle M."/>
            <person name="Francisco L."/>
            <person name="Jackson L."/>
            <person name="Javaid M."/>
            <person name="Korchina V."/>
            <person name="Kovar C."/>
            <person name="Mata R."/>
            <person name="Mathew T."/>
            <person name="Ngo R."/>
            <person name="Nguyen L."/>
            <person name="Nguyen N."/>
            <person name="Okwuonu G."/>
            <person name="Ongeri F."/>
            <person name="Pham C."/>
            <person name="Simmons D."/>
            <person name="Wilczek-Boney K."/>
            <person name="Hale W."/>
            <person name="Jakkamsetti A."/>
            <person name="Pham P."/>
            <person name="Ruth R."/>
            <person name="San Lucas F."/>
            <person name="Warren J."/>
            <person name="Zhang J."/>
            <person name="Zhao Z."/>
            <person name="Zhou C."/>
            <person name="Zhu D."/>
            <person name="Lee S."/>
            <person name="Bess C."/>
            <person name="Blankenburg K."/>
            <person name="Forbes L."/>
            <person name="Fu Q."/>
            <person name="Gubbala S."/>
            <person name="Hirani K."/>
            <person name="Jayaseelan J.C."/>
            <person name="Lara F."/>
            <person name="Munidasa M."/>
            <person name="Palculict T."/>
            <person name="Patil S."/>
            <person name="Pu L.-L."/>
            <person name="Saada N."/>
            <person name="Tang L."/>
            <person name="Weissenberger G."/>
            <person name="Zhu Y."/>
            <person name="Hemphill L."/>
            <person name="Shang Y."/>
            <person name="Youmans B."/>
            <person name="Ayvaz T."/>
            <person name="Ross M."/>
            <person name="Santibanez J."/>
            <person name="Aqrawi P."/>
            <person name="Gross S."/>
            <person name="Joshi V."/>
            <person name="Fowler G."/>
            <person name="Nazareth L."/>
            <person name="Reid J."/>
            <person name="Worley K."/>
            <person name="Petrosino J."/>
            <person name="Highlander S."/>
            <person name="Gibbs R."/>
        </authorList>
    </citation>
    <scope>NUCLEOTIDE SEQUENCE [LARGE SCALE GENOMIC DNA]</scope>
    <source>
        <strain evidence="9 10">ATCC 43325</strain>
    </source>
</reference>
<dbReference type="HOGENOM" id="CLU_035981_0_0_6"/>
<keyword evidence="5 8" id="KW-0732">Signal</keyword>
<keyword evidence="3" id="KW-1134">Transmembrane beta strand</keyword>
<comment type="similarity">
    <text evidence="2">Belongs to the OmpP1/FadL family.</text>
</comment>
<keyword evidence="4" id="KW-0812">Transmembrane</keyword>
<dbReference type="InterPro" id="IPR005017">
    <property type="entry name" value="OMPP1/FadL/TodX"/>
</dbReference>
<protein>
    <submittedName>
        <fullName evidence="9">Outer membrane insertion signal domain protein</fullName>
    </submittedName>
</protein>
<name>C9PMQ8_9PAST</name>
<dbReference type="OrthoDB" id="19849at2"/>
<proteinExistence type="inferred from homology"/>
<comment type="subcellular location">
    <subcellularLocation>
        <location evidence="1">Cell outer membrane</location>
        <topology evidence="1">Multi-pass membrane protein</topology>
    </subcellularLocation>
</comment>
<accession>C9PMQ8</accession>
<feature type="chain" id="PRO_5003000554" evidence="8">
    <location>
        <begin position="20"/>
        <end position="460"/>
    </location>
</feature>